<accession>A0A286SC12</accession>
<name>A0A286SC12_STRST</name>
<proteinExistence type="predicted"/>
<reference evidence="1" key="1">
    <citation type="journal article" date="2017" name="ACS Chem. Biol.">
        <title>Functional Analysis of Cytochrome P450s Involved in Streptovaricin Biosynthesis and Generation of Anti-MRSA Analogues.</title>
        <authorList>
            <person name="Liu Y."/>
            <person name="Chen X."/>
            <person name="Li Z."/>
            <person name="Xu W."/>
            <person name="Tao W."/>
            <person name="Wu J."/>
            <person name="Yang J."/>
            <person name="Deng Z."/>
            <person name="Sun Y."/>
        </authorList>
    </citation>
    <scope>NUCLEOTIDE SEQUENCE</scope>
    <source>
        <strain evidence="1">CCTCC M2017417</strain>
    </source>
</reference>
<sequence length="119" mass="12749">MKHNFKAAAGPQRCRLRFDRFCSDLPGGSFPVANSLLWPVSYLSRSAGTYGRVTLAFAPASSTPARRGAVGARGDRGLRGLCRMILVWHGGCLRDHVRVCRPGGSGLVGRAVRPGRIDG</sequence>
<dbReference type="AlphaFoldDB" id="A0A286SC12"/>
<organism evidence="1">
    <name type="scientific">Streptomyces spectabilis</name>
    <dbReference type="NCBI Taxonomy" id="68270"/>
    <lineage>
        <taxon>Bacteria</taxon>
        <taxon>Bacillati</taxon>
        <taxon>Actinomycetota</taxon>
        <taxon>Actinomycetes</taxon>
        <taxon>Kitasatosporales</taxon>
        <taxon>Streptomycetaceae</taxon>
        <taxon>Streptomyces</taxon>
    </lineage>
</organism>
<protein>
    <submittedName>
        <fullName evidence="1">Uncharacterized protein</fullName>
    </submittedName>
</protein>
<dbReference type="EMBL" id="KY593296">
    <property type="protein sequence ID" value="ASZ00167.1"/>
    <property type="molecule type" value="Genomic_DNA"/>
</dbReference>
<evidence type="ECO:0000313" key="1">
    <source>
        <dbReference type="EMBL" id="ASZ00167.1"/>
    </source>
</evidence>